<reference evidence="1" key="1">
    <citation type="submission" date="2015-07" db="EMBL/GenBank/DDBJ databases">
        <title>MeaNS - Measles Nucleotide Surveillance Program.</title>
        <authorList>
            <person name="Tran T."/>
            <person name="Druce J."/>
        </authorList>
    </citation>
    <scope>NUCLEOTIDE SEQUENCE</scope>
    <source>
        <strain evidence="1">UCB-OBI-ISO-001</strain>
        <tissue evidence="1">Gonad</tissue>
    </source>
</reference>
<dbReference type="AlphaFoldDB" id="A0A0L8GDV5"/>
<evidence type="ECO:0000313" key="1">
    <source>
        <dbReference type="EMBL" id="KOF74720.1"/>
    </source>
</evidence>
<organism evidence="1">
    <name type="scientific">Octopus bimaculoides</name>
    <name type="common">California two-spotted octopus</name>
    <dbReference type="NCBI Taxonomy" id="37653"/>
    <lineage>
        <taxon>Eukaryota</taxon>
        <taxon>Metazoa</taxon>
        <taxon>Spiralia</taxon>
        <taxon>Lophotrochozoa</taxon>
        <taxon>Mollusca</taxon>
        <taxon>Cephalopoda</taxon>
        <taxon>Coleoidea</taxon>
        <taxon>Octopodiformes</taxon>
        <taxon>Octopoda</taxon>
        <taxon>Incirrata</taxon>
        <taxon>Octopodidae</taxon>
        <taxon>Octopus</taxon>
    </lineage>
</organism>
<proteinExistence type="predicted"/>
<dbReference type="EMBL" id="KQ422521">
    <property type="protein sequence ID" value="KOF74720.1"/>
    <property type="molecule type" value="Genomic_DNA"/>
</dbReference>
<protein>
    <submittedName>
        <fullName evidence="1">Uncharacterized protein</fullName>
    </submittedName>
</protein>
<name>A0A0L8GDV5_OCTBM</name>
<accession>A0A0L8GDV5</accession>
<gene>
    <name evidence="1" type="ORF">OCBIM_22035739mg</name>
</gene>
<sequence>MLVKNMSYEFVFTIFNPLLLKHFRFRIKRLCLNAYLQMHVAYYCSSSKTKANSIKIYM</sequence>